<dbReference type="EMBL" id="VULN01000004">
    <property type="protein sequence ID" value="MSS81734.1"/>
    <property type="molecule type" value="Genomic_DNA"/>
</dbReference>
<feature type="binding site" evidence="7">
    <location>
        <begin position="11"/>
        <end position="12"/>
    </location>
    <ligand>
        <name>substrate</name>
    </ligand>
</feature>
<dbReference type="PANTHER" id="PTHR21198">
    <property type="entry name" value="GLUTAMATE RACEMASE"/>
    <property type="match status" value="1"/>
</dbReference>
<dbReference type="AlphaFoldDB" id="A0A6N7VJ84"/>
<comment type="function">
    <text evidence="7">Provides the (R)-glutamate required for cell wall biosynthesis.</text>
</comment>
<dbReference type="InterPro" id="IPR015942">
    <property type="entry name" value="Asp/Glu/hydantoin_racemase"/>
</dbReference>
<evidence type="ECO:0000313" key="8">
    <source>
        <dbReference type="EMBL" id="MSS81734.1"/>
    </source>
</evidence>
<dbReference type="Gene3D" id="3.40.50.1860">
    <property type="match status" value="2"/>
</dbReference>
<comment type="similarity">
    <text evidence="7">Belongs to the aspartate/glutamate racemases family.</text>
</comment>
<dbReference type="InterPro" id="IPR001920">
    <property type="entry name" value="Asp/Glu_race"/>
</dbReference>
<feature type="binding site" evidence="7">
    <location>
        <begin position="185"/>
        <end position="186"/>
    </location>
    <ligand>
        <name>substrate</name>
    </ligand>
</feature>
<proteinExistence type="inferred from homology"/>
<protein>
    <recommendedName>
        <fullName evidence="2 7">Glutamate racemase</fullName>
        <ecNumber evidence="2 7">5.1.1.3</ecNumber>
    </recommendedName>
</protein>
<dbReference type="RefSeq" id="WP_118287216.1">
    <property type="nucleotide sequence ID" value="NZ_CALEXD010000026.1"/>
</dbReference>
<dbReference type="GO" id="GO:0008360">
    <property type="term" value="P:regulation of cell shape"/>
    <property type="evidence" value="ECO:0007669"/>
    <property type="project" value="UniProtKB-KW"/>
</dbReference>
<evidence type="ECO:0000256" key="4">
    <source>
        <dbReference type="ARBA" id="ARBA00022984"/>
    </source>
</evidence>
<dbReference type="UniPathway" id="UPA00219"/>
<organism evidence="8 9">
    <name type="scientific">Acidaminococcus fermentans</name>
    <dbReference type="NCBI Taxonomy" id="905"/>
    <lineage>
        <taxon>Bacteria</taxon>
        <taxon>Bacillati</taxon>
        <taxon>Bacillota</taxon>
        <taxon>Negativicutes</taxon>
        <taxon>Acidaminococcales</taxon>
        <taxon>Acidaminococcaceae</taxon>
        <taxon>Acidaminococcus</taxon>
    </lineage>
</organism>
<dbReference type="NCBIfam" id="TIGR00067">
    <property type="entry name" value="glut_race"/>
    <property type="match status" value="1"/>
</dbReference>
<evidence type="ECO:0000256" key="6">
    <source>
        <dbReference type="ARBA" id="ARBA00023316"/>
    </source>
</evidence>
<comment type="caution">
    <text evidence="8">The sequence shown here is derived from an EMBL/GenBank/DDBJ whole genome shotgun (WGS) entry which is preliminary data.</text>
</comment>
<reference evidence="8 9" key="1">
    <citation type="submission" date="2019-08" db="EMBL/GenBank/DDBJ databases">
        <title>In-depth cultivation of the pig gut microbiome towards novel bacterial diversity and tailored functional studies.</title>
        <authorList>
            <person name="Wylensek D."/>
            <person name="Hitch T.C.A."/>
            <person name="Clavel T."/>
        </authorList>
    </citation>
    <scope>NUCLEOTIDE SEQUENCE [LARGE SCALE GENOMIC DNA]</scope>
    <source>
        <strain evidence="8 9">WCA-389-WT-5B</strain>
    </source>
</reference>
<keyword evidence="6 7" id="KW-0961">Cell wall biogenesis/degradation</keyword>
<feature type="active site" description="Proton donor/acceptor" evidence="7">
    <location>
        <position position="74"/>
    </location>
</feature>
<dbReference type="GO" id="GO:0071555">
    <property type="term" value="P:cell wall organization"/>
    <property type="evidence" value="ECO:0007669"/>
    <property type="project" value="UniProtKB-KW"/>
</dbReference>
<comment type="catalytic activity">
    <reaction evidence="1 7">
        <text>L-glutamate = D-glutamate</text>
        <dbReference type="Rhea" id="RHEA:12813"/>
        <dbReference type="ChEBI" id="CHEBI:29985"/>
        <dbReference type="ChEBI" id="CHEBI:29986"/>
        <dbReference type="EC" id="5.1.1.3"/>
    </reaction>
</comment>
<dbReference type="InterPro" id="IPR004391">
    <property type="entry name" value="Glu_race"/>
</dbReference>
<feature type="binding site" evidence="7">
    <location>
        <begin position="75"/>
        <end position="76"/>
    </location>
    <ligand>
        <name>substrate</name>
    </ligand>
</feature>
<dbReference type="GO" id="GO:0009252">
    <property type="term" value="P:peptidoglycan biosynthetic process"/>
    <property type="evidence" value="ECO:0007669"/>
    <property type="project" value="UniProtKB-UniRule"/>
</dbReference>
<dbReference type="HAMAP" id="MF_00258">
    <property type="entry name" value="Glu_racemase"/>
    <property type="match status" value="1"/>
</dbReference>
<gene>
    <name evidence="7 8" type="primary">murI</name>
    <name evidence="8" type="ORF">FX155_03810</name>
</gene>
<dbReference type="OrthoDB" id="9801055at2"/>
<comment type="pathway">
    <text evidence="7">Cell wall biogenesis; peptidoglycan biosynthesis.</text>
</comment>
<keyword evidence="5 7" id="KW-0413">Isomerase</keyword>
<sequence length="278" mass="31074">MQAKQPIGVIDSGVGGLTVLKWLQAKLPHEDFIFIGDTARTPYGNRPREEITRFVGEMTDWLDKRHIKQLVVACNTITVLGLDVIKGNHSFDVIGMAKGARMVPGVTKNNRVGFFATDFTVSTGAHKREIQRISPEIQVFGQGCPKFVPLIEGEKFGTPELKAAIHEYADKLREHHVDTVLLSCTHYPFVRKEIEEEFGPEVTILDPAERTAQDALENLEKRGLARTDGLGRAEVCFTADLERGRRLAARMLDLSKCSFHLIDLKKDPEQPEKEGKTA</sequence>
<evidence type="ECO:0000256" key="5">
    <source>
        <dbReference type="ARBA" id="ARBA00023235"/>
    </source>
</evidence>
<dbReference type="Proteomes" id="UP000441455">
    <property type="component" value="Unassembled WGS sequence"/>
</dbReference>
<dbReference type="GO" id="GO:0008881">
    <property type="term" value="F:glutamate racemase activity"/>
    <property type="evidence" value="ECO:0007669"/>
    <property type="project" value="UniProtKB-UniRule"/>
</dbReference>
<feature type="active site" description="Proton donor/acceptor" evidence="7">
    <location>
        <position position="184"/>
    </location>
</feature>
<name>A0A6N7VJ84_ACIFE</name>
<feature type="binding site" evidence="7">
    <location>
        <begin position="43"/>
        <end position="44"/>
    </location>
    <ligand>
        <name>substrate</name>
    </ligand>
</feature>
<evidence type="ECO:0000256" key="7">
    <source>
        <dbReference type="HAMAP-Rule" id="MF_00258"/>
    </source>
</evidence>
<evidence type="ECO:0000256" key="3">
    <source>
        <dbReference type="ARBA" id="ARBA00022960"/>
    </source>
</evidence>
<dbReference type="SUPFAM" id="SSF53681">
    <property type="entry name" value="Aspartate/glutamate racemase"/>
    <property type="match status" value="2"/>
</dbReference>
<dbReference type="PANTHER" id="PTHR21198:SF2">
    <property type="entry name" value="GLUTAMATE RACEMASE"/>
    <property type="match status" value="1"/>
</dbReference>
<evidence type="ECO:0000313" key="9">
    <source>
        <dbReference type="Proteomes" id="UP000441455"/>
    </source>
</evidence>
<keyword evidence="4 7" id="KW-0573">Peptidoglycan synthesis</keyword>
<accession>A0A6N7VJ84</accession>
<evidence type="ECO:0000256" key="1">
    <source>
        <dbReference type="ARBA" id="ARBA00001602"/>
    </source>
</evidence>
<dbReference type="Pfam" id="PF01177">
    <property type="entry name" value="Asp_Glu_race"/>
    <property type="match status" value="1"/>
</dbReference>
<dbReference type="EC" id="5.1.1.3" evidence="2 7"/>
<keyword evidence="3 7" id="KW-0133">Cell shape</keyword>
<evidence type="ECO:0000256" key="2">
    <source>
        <dbReference type="ARBA" id="ARBA00013090"/>
    </source>
</evidence>